<feature type="compositionally biased region" description="Low complexity" evidence="4">
    <location>
        <begin position="187"/>
        <end position="204"/>
    </location>
</feature>
<protein>
    <submittedName>
        <fullName evidence="5">Uncharacterized protein</fullName>
    </submittedName>
</protein>
<feature type="compositionally biased region" description="Basic and acidic residues" evidence="4">
    <location>
        <begin position="285"/>
        <end position="309"/>
    </location>
</feature>
<feature type="compositionally biased region" description="Basic and acidic residues" evidence="4">
    <location>
        <begin position="205"/>
        <end position="238"/>
    </location>
</feature>
<name>A0A2C6KKB1_9APIC</name>
<comment type="caution">
    <text evidence="5">The sequence shown here is derived from an EMBL/GenBank/DDBJ whole genome shotgun (WGS) entry which is preliminary data.</text>
</comment>
<reference evidence="5 6" key="1">
    <citation type="journal article" date="2017" name="Int. J. Parasitol.">
        <title>The genome of the protozoan parasite Cystoisospora suis and a reverse vaccinology approach to identify vaccine candidates.</title>
        <authorList>
            <person name="Palmieri N."/>
            <person name="Shrestha A."/>
            <person name="Ruttkowski B."/>
            <person name="Beck T."/>
            <person name="Vogl C."/>
            <person name="Tomley F."/>
            <person name="Blake D.P."/>
            <person name="Joachim A."/>
        </authorList>
    </citation>
    <scope>NUCLEOTIDE SEQUENCE [LARGE SCALE GENOMIC DNA]</scope>
    <source>
        <strain evidence="5 6">Wien I</strain>
    </source>
</reference>
<dbReference type="OrthoDB" id="333726at2759"/>
<dbReference type="GO" id="GO:0008270">
    <property type="term" value="F:zinc ion binding"/>
    <property type="evidence" value="ECO:0007669"/>
    <property type="project" value="UniProtKB-KW"/>
</dbReference>
<sequence>MSYPMGERKKKSIGQDEEDEKEEEMIFCPNCSLPMVERFRTVPCFHVVCPSCASRTSTPSFTNRITLDQNSQEEMQTLQEKDKKHLLAPSCPVCEELIVGLESLHVNDRLYMCYHRAGCLSSARQAPRNPPSCNSSSSHNGREDICRKVFVSKKSLRYHELLDHGLRHPSFDLFLSSLNAPPPLPPTTAGHRSAATPSSFSSLSVDERNRHEKTAEGVVKKKESFPHERSHDAFMREREEEEEEKNRQKLLNLFLSGQVTRHLSSDAPDSSLSFSLDSLLSKAKEQARDNRMEDVSYPWKEKEATEREVGLPPSSVYKSSAELSMKERGREEAEEEMVKNREDLHLQSQASSSLLLSHQARSNFSSSSSSFNSNPGSVSHATDKPRQAEVEEKDMKKRKEEEDENRTFLAKLGPSSTNGGVHTLKPSSSLPVEDEEDENLDDLM</sequence>
<feature type="compositionally biased region" description="Basic and acidic residues" evidence="4">
    <location>
        <begin position="324"/>
        <end position="345"/>
    </location>
</feature>
<evidence type="ECO:0000313" key="5">
    <source>
        <dbReference type="EMBL" id="PHJ16854.1"/>
    </source>
</evidence>
<feature type="region of interest" description="Disordered" evidence="4">
    <location>
        <begin position="285"/>
        <end position="444"/>
    </location>
</feature>
<accession>A0A2C6KKB1</accession>
<keyword evidence="6" id="KW-1185">Reference proteome</keyword>
<gene>
    <name evidence="5" type="ORF">CSUI_009327</name>
</gene>
<keyword evidence="1" id="KW-0479">Metal-binding</keyword>
<feature type="compositionally biased region" description="Acidic residues" evidence="4">
    <location>
        <begin position="432"/>
        <end position="444"/>
    </location>
</feature>
<evidence type="ECO:0000256" key="4">
    <source>
        <dbReference type="SAM" id="MobiDB-lite"/>
    </source>
</evidence>
<evidence type="ECO:0000256" key="1">
    <source>
        <dbReference type="ARBA" id="ARBA00022723"/>
    </source>
</evidence>
<evidence type="ECO:0000256" key="2">
    <source>
        <dbReference type="ARBA" id="ARBA00022771"/>
    </source>
</evidence>
<dbReference type="VEuPathDB" id="ToxoDB:CSUI_009327"/>
<keyword evidence="3" id="KW-0862">Zinc</keyword>
<evidence type="ECO:0000256" key="3">
    <source>
        <dbReference type="ARBA" id="ARBA00022833"/>
    </source>
</evidence>
<organism evidence="5 6">
    <name type="scientific">Cystoisospora suis</name>
    <dbReference type="NCBI Taxonomy" id="483139"/>
    <lineage>
        <taxon>Eukaryota</taxon>
        <taxon>Sar</taxon>
        <taxon>Alveolata</taxon>
        <taxon>Apicomplexa</taxon>
        <taxon>Conoidasida</taxon>
        <taxon>Coccidia</taxon>
        <taxon>Eucoccidiorida</taxon>
        <taxon>Eimeriorina</taxon>
        <taxon>Sarcocystidae</taxon>
        <taxon>Cystoisospora</taxon>
    </lineage>
</organism>
<proteinExistence type="predicted"/>
<feature type="compositionally biased region" description="Basic and acidic residues" evidence="4">
    <location>
        <begin position="381"/>
        <end position="400"/>
    </location>
</feature>
<evidence type="ECO:0000313" key="6">
    <source>
        <dbReference type="Proteomes" id="UP000221165"/>
    </source>
</evidence>
<dbReference type="Proteomes" id="UP000221165">
    <property type="component" value="Unassembled WGS sequence"/>
</dbReference>
<dbReference type="GeneID" id="94432654"/>
<dbReference type="AlphaFoldDB" id="A0A2C6KKB1"/>
<dbReference type="InterPro" id="IPR017907">
    <property type="entry name" value="Znf_RING_CS"/>
</dbReference>
<keyword evidence="2" id="KW-0863">Zinc-finger</keyword>
<dbReference type="PROSITE" id="PS00518">
    <property type="entry name" value="ZF_RING_1"/>
    <property type="match status" value="1"/>
</dbReference>
<feature type="compositionally biased region" description="Low complexity" evidence="4">
    <location>
        <begin position="346"/>
        <end position="374"/>
    </location>
</feature>
<dbReference type="EMBL" id="MIGC01005531">
    <property type="protein sequence ID" value="PHJ16854.1"/>
    <property type="molecule type" value="Genomic_DNA"/>
</dbReference>
<dbReference type="RefSeq" id="XP_067918579.1">
    <property type="nucleotide sequence ID" value="XM_068069443.1"/>
</dbReference>
<feature type="compositionally biased region" description="Polar residues" evidence="4">
    <location>
        <begin position="414"/>
        <end position="430"/>
    </location>
</feature>
<feature type="region of interest" description="Disordered" evidence="4">
    <location>
        <begin position="182"/>
        <end position="243"/>
    </location>
</feature>